<dbReference type="Pfam" id="PF01571">
    <property type="entry name" value="GCV_T"/>
    <property type="match status" value="1"/>
</dbReference>
<accession>A0A9D1RXH0</accession>
<organism evidence="3 4">
    <name type="scientific">Candidatus Corynebacterium gallistercoris</name>
    <dbReference type="NCBI Taxonomy" id="2838530"/>
    <lineage>
        <taxon>Bacteria</taxon>
        <taxon>Bacillati</taxon>
        <taxon>Actinomycetota</taxon>
        <taxon>Actinomycetes</taxon>
        <taxon>Mycobacteriales</taxon>
        <taxon>Corynebacteriaceae</taxon>
        <taxon>Corynebacterium</taxon>
    </lineage>
</organism>
<dbReference type="Gene3D" id="3.30.1360.120">
    <property type="entry name" value="Probable tRNA modification gtpase trme, domain 1"/>
    <property type="match status" value="1"/>
</dbReference>
<feature type="domain" description="GCVT N-terminal" evidence="2">
    <location>
        <begin position="17"/>
        <end position="228"/>
    </location>
</feature>
<dbReference type="InterPro" id="IPR045179">
    <property type="entry name" value="YgfZ/GcvT"/>
</dbReference>
<evidence type="ECO:0000313" key="4">
    <source>
        <dbReference type="Proteomes" id="UP000824189"/>
    </source>
</evidence>
<dbReference type="GO" id="GO:0016226">
    <property type="term" value="P:iron-sulfur cluster assembly"/>
    <property type="evidence" value="ECO:0007669"/>
    <property type="project" value="TreeGrafter"/>
</dbReference>
<dbReference type="InterPro" id="IPR017703">
    <property type="entry name" value="YgfZ/GCV_T_CS"/>
</dbReference>
<dbReference type="EMBL" id="DXFZ01000016">
    <property type="protein sequence ID" value="HIW95093.1"/>
    <property type="molecule type" value="Genomic_DNA"/>
</dbReference>
<reference evidence="3" key="2">
    <citation type="submission" date="2021-04" db="EMBL/GenBank/DDBJ databases">
        <authorList>
            <person name="Gilroy R."/>
        </authorList>
    </citation>
    <scope>NUCLEOTIDE SEQUENCE</scope>
    <source>
        <strain evidence="3">4376</strain>
    </source>
</reference>
<evidence type="ECO:0000259" key="2">
    <source>
        <dbReference type="Pfam" id="PF01571"/>
    </source>
</evidence>
<dbReference type="PANTHER" id="PTHR22602:SF0">
    <property type="entry name" value="TRANSFERASE CAF17, MITOCHONDRIAL-RELATED"/>
    <property type="match status" value="1"/>
</dbReference>
<dbReference type="Proteomes" id="UP000824189">
    <property type="component" value="Unassembled WGS sequence"/>
</dbReference>
<dbReference type="InterPro" id="IPR006222">
    <property type="entry name" value="GCVT_N"/>
</dbReference>
<dbReference type="InterPro" id="IPR027266">
    <property type="entry name" value="TrmE/GcvT-like"/>
</dbReference>
<dbReference type="NCBIfam" id="TIGR03317">
    <property type="entry name" value="ygfZ_signature"/>
    <property type="match status" value="1"/>
</dbReference>
<gene>
    <name evidence="3" type="ORF">H9867_01185</name>
</gene>
<keyword evidence="1" id="KW-0809">Transit peptide</keyword>
<evidence type="ECO:0000313" key="3">
    <source>
        <dbReference type="EMBL" id="HIW95093.1"/>
    </source>
</evidence>
<name>A0A9D1RXH0_9CORY</name>
<protein>
    <submittedName>
        <fullName evidence="3">Folate-binding protein</fullName>
    </submittedName>
</protein>
<dbReference type="AlphaFoldDB" id="A0A9D1RXH0"/>
<sequence length="379" mass="40565">MDRHSLTAWHYGDPLVEQRRVEQRPGLVDQWDRVAIEVSGEERLTWLNNLISQKVNAIAPGQTTYGLVLDVQGRVQFFFGISCLPEAVVLDVAATHADGLERYLSSMIFWSQVEVRRLDWARLTVVGQSLLAAGSSSFVGDATAPPPLPNNLAVDLSSVPHVQMLRTHRLGSIPAVDVWVPRSEVVAVWDALAESAAPIGRMAYDALRITGRVPAMEDLDEKTIPHEVPFFLGPEGLAQGATQAGVEADGPTSAAVHLNKGCYRGQETVSRVHNLGKSPRVLVLVHLDGSANRLPELGSPVQAGSRAIGRVGTSIHDADYGPVALALVKRSVVEKLATDPAAVPALSANGVDLAIDPSDVRADSAVRPGKAAIDKLKGR</sequence>
<reference evidence="3" key="1">
    <citation type="journal article" date="2021" name="PeerJ">
        <title>Extensive microbial diversity within the chicken gut microbiome revealed by metagenomics and culture.</title>
        <authorList>
            <person name="Gilroy R."/>
            <person name="Ravi A."/>
            <person name="Getino M."/>
            <person name="Pursley I."/>
            <person name="Horton D.L."/>
            <person name="Alikhan N.F."/>
            <person name="Baker D."/>
            <person name="Gharbi K."/>
            <person name="Hall N."/>
            <person name="Watson M."/>
            <person name="Adriaenssens E.M."/>
            <person name="Foster-Nyarko E."/>
            <person name="Jarju S."/>
            <person name="Secka A."/>
            <person name="Antonio M."/>
            <person name="Oren A."/>
            <person name="Chaudhuri R.R."/>
            <person name="La Ragione R."/>
            <person name="Hildebrand F."/>
            <person name="Pallen M.J."/>
        </authorList>
    </citation>
    <scope>NUCLEOTIDE SEQUENCE</scope>
    <source>
        <strain evidence="3">4376</strain>
    </source>
</reference>
<comment type="caution">
    <text evidence="3">The sequence shown here is derived from an EMBL/GenBank/DDBJ whole genome shotgun (WGS) entry which is preliminary data.</text>
</comment>
<evidence type="ECO:0000256" key="1">
    <source>
        <dbReference type="ARBA" id="ARBA00022946"/>
    </source>
</evidence>
<dbReference type="PIRSF" id="PIRSF006487">
    <property type="entry name" value="GcvT"/>
    <property type="match status" value="1"/>
</dbReference>
<proteinExistence type="predicted"/>
<dbReference type="PANTHER" id="PTHR22602">
    <property type="entry name" value="TRANSFERASE CAF17, MITOCHONDRIAL-RELATED"/>
    <property type="match status" value="1"/>
</dbReference>
<dbReference type="SUPFAM" id="SSF103025">
    <property type="entry name" value="Folate-binding domain"/>
    <property type="match status" value="1"/>
</dbReference>